<evidence type="ECO:0000313" key="3">
    <source>
        <dbReference type="Proteomes" id="UP001054252"/>
    </source>
</evidence>
<dbReference type="EMBL" id="BPVZ01000001">
    <property type="protein sequence ID" value="GKU86469.1"/>
    <property type="molecule type" value="Genomic_DNA"/>
</dbReference>
<keyword evidence="1" id="KW-1133">Transmembrane helix</keyword>
<dbReference type="AlphaFoldDB" id="A0AAV5HMT4"/>
<sequence length="59" mass="6782">MPTQLVCSRNLPRFKIVVTENYRGDLMMMKTLLMISTMTMIIMIMTTIVITIRVSSNAQ</sequence>
<name>A0AAV5HMT4_9ROSI</name>
<evidence type="ECO:0000256" key="1">
    <source>
        <dbReference type="SAM" id="Phobius"/>
    </source>
</evidence>
<reference evidence="2 3" key="1">
    <citation type="journal article" date="2021" name="Commun. Biol.">
        <title>The genome of Shorea leprosula (Dipterocarpaceae) highlights the ecological relevance of drought in aseasonal tropical rainforests.</title>
        <authorList>
            <person name="Ng K.K.S."/>
            <person name="Kobayashi M.J."/>
            <person name="Fawcett J.A."/>
            <person name="Hatakeyama M."/>
            <person name="Paape T."/>
            <person name="Ng C.H."/>
            <person name="Ang C.C."/>
            <person name="Tnah L.H."/>
            <person name="Lee C.T."/>
            <person name="Nishiyama T."/>
            <person name="Sese J."/>
            <person name="O'Brien M.J."/>
            <person name="Copetti D."/>
            <person name="Mohd Noor M.I."/>
            <person name="Ong R.C."/>
            <person name="Putra M."/>
            <person name="Sireger I.Z."/>
            <person name="Indrioko S."/>
            <person name="Kosugi Y."/>
            <person name="Izuno A."/>
            <person name="Isagi Y."/>
            <person name="Lee S.L."/>
            <person name="Shimizu K.K."/>
        </authorList>
    </citation>
    <scope>NUCLEOTIDE SEQUENCE [LARGE SCALE GENOMIC DNA]</scope>
    <source>
        <strain evidence="2">214</strain>
    </source>
</reference>
<keyword evidence="1" id="KW-0472">Membrane</keyword>
<evidence type="ECO:0000313" key="2">
    <source>
        <dbReference type="EMBL" id="GKU86469.1"/>
    </source>
</evidence>
<accession>A0AAV5HMT4</accession>
<feature type="transmembrane region" description="Helical" evidence="1">
    <location>
        <begin position="32"/>
        <end position="54"/>
    </location>
</feature>
<proteinExistence type="predicted"/>
<keyword evidence="3" id="KW-1185">Reference proteome</keyword>
<protein>
    <submittedName>
        <fullName evidence="2">Uncharacterized protein</fullName>
    </submittedName>
</protein>
<comment type="caution">
    <text evidence="2">The sequence shown here is derived from an EMBL/GenBank/DDBJ whole genome shotgun (WGS) entry which is preliminary data.</text>
</comment>
<keyword evidence="1" id="KW-0812">Transmembrane</keyword>
<dbReference type="Proteomes" id="UP001054252">
    <property type="component" value="Unassembled WGS sequence"/>
</dbReference>
<organism evidence="2 3">
    <name type="scientific">Rubroshorea leprosula</name>
    <dbReference type="NCBI Taxonomy" id="152421"/>
    <lineage>
        <taxon>Eukaryota</taxon>
        <taxon>Viridiplantae</taxon>
        <taxon>Streptophyta</taxon>
        <taxon>Embryophyta</taxon>
        <taxon>Tracheophyta</taxon>
        <taxon>Spermatophyta</taxon>
        <taxon>Magnoliopsida</taxon>
        <taxon>eudicotyledons</taxon>
        <taxon>Gunneridae</taxon>
        <taxon>Pentapetalae</taxon>
        <taxon>rosids</taxon>
        <taxon>malvids</taxon>
        <taxon>Malvales</taxon>
        <taxon>Dipterocarpaceae</taxon>
        <taxon>Rubroshorea</taxon>
    </lineage>
</organism>
<gene>
    <name evidence="2" type="ORF">SLEP1_g987</name>
</gene>